<name>A0A1Y3QUN5_9BACT</name>
<dbReference type="PANTHER" id="PTHR32282">
    <property type="entry name" value="BINDING PROTEIN TRANSPEPTIDASE, PUTATIVE-RELATED"/>
    <property type="match status" value="1"/>
</dbReference>
<comment type="caution">
    <text evidence="16">The sequence shown here is derived from an EMBL/GenBank/DDBJ whole genome shotgun (WGS) entry which is preliminary data.</text>
</comment>
<dbReference type="SUPFAM" id="SSF53955">
    <property type="entry name" value="Lysozyme-like"/>
    <property type="match status" value="1"/>
</dbReference>
<comment type="similarity">
    <text evidence="2">In the C-terminal section; belongs to the transpeptidase family.</text>
</comment>
<keyword evidence="7" id="KW-0808">Transferase</keyword>
<dbReference type="AlphaFoldDB" id="A0A1Y3QUN5"/>
<dbReference type="eggNOG" id="COG4953">
    <property type="taxonomic scope" value="Bacteria"/>
</dbReference>
<organism evidence="16 17">
    <name type="scientific">Alistipes onderdonkii</name>
    <dbReference type="NCBI Taxonomy" id="328813"/>
    <lineage>
        <taxon>Bacteria</taxon>
        <taxon>Pseudomonadati</taxon>
        <taxon>Bacteroidota</taxon>
        <taxon>Bacteroidia</taxon>
        <taxon>Bacteroidales</taxon>
        <taxon>Rikenellaceae</taxon>
        <taxon>Alistipes</taxon>
    </lineage>
</organism>
<dbReference type="InterPro" id="IPR050396">
    <property type="entry name" value="Glycosyltr_51/Transpeptidase"/>
</dbReference>
<keyword evidence="4" id="KW-0121">Carboxypeptidase</keyword>
<dbReference type="Pfam" id="PF00912">
    <property type="entry name" value="Transgly"/>
    <property type="match status" value="1"/>
</dbReference>
<dbReference type="GO" id="GO:0008955">
    <property type="term" value="F:peptidoglycan glycosyltransferase activity"/>
    <property type="evidence" value="ECO:0007669"/>
    <property type="project" value="UniProtKB-EC"/>
</dbReference>
<dbReference type="Pfam" id="PF06832">
    <property type="entry name" value="BiPBP_C"/>
    <property type="match status" value="1"/>
</dbReference>
<feature type="domain" description="Penicillin-binding C-terminal" evidence="14">
    <location>
        <begin position="681"/>
        <end position="767"/>
    </location>
</feature>
<evidence type="ECO:0000313" key="17">
    <source>
        <dbReference type="Proteomes" id="UP000195772"/>
    </source>
</evidence>
<reference evidence="16" key="2">
    <citation type="journal article" date="2018" name="BMC Genomics">
        <title>Whole genome sequencing and function prediction of 133 gut anaerobes isolated from chicken caecum in pure cultures.</title>
        <authorList>
            <person name="Medvecky M."/>
            <person name="Cejkova D."/>
            <person name="Polansky O."/>
            <person name="Karasova D."/>
            <person name="Kubasova T."/>
            <person name="Cizek A."/>
            <person name="Rychlik I."/>
        </authorList>
    </citation>
    <scope>NUCLEOTIDE SEQUENCE</scope>
    <source>
        <strain evidence="16">An90</strain>
    </source>
</reference>
<dbReference type="InterPro" id="IPR012338">
    <property type="entry name" value="Beta-lactam/transpept-like"/>
</dbReference>
<dbReference type="Proteomes" id="UP000322940">
    <property type="component" value="Unassembled WGS sequence"/>
</dbReference>
<evidence type="ECO:0000256" key="8">
    <source>
        <dbReference type="ARBA" id="ARBA00022801"/>
    </source>
</evidence>
<keyword evidence="6" id="KW-0328">Glycosyltransferase</keyword>
<sequence>MAKKPAKKRICFFAMLVVAMLAAGYCLFLPRTLFDEPFSATVWSRDGRLMSAKVASDGQWRFFPTDSVPEKFRVAITTYEDKRFYRHFGVDPLALGRAVRQNLAAGRITSGASTLTMQTIRLSRGGKPRTFREKFVEMVLATRLELRCSKDEILALYASHAPFGGNVVGLESAAWYYFGRSAAQLSWAECAMLAVLPNSPSLIHIRRNRERLREKRDGLLDRIWHDGRIDSLTCALAKQEHLPDAPEPMPMEAMYLLGKMREGSLRSTLDYDLQSRVNDLARRYNKRYRGNKINNMAIVVMDVGSGEVLAYVGNVYDPADRTEGTSVDVIPAPRSSGSVLKPLLYAAMLDNGTALPAMLFPDVPTYYRDFTPHNYNRTFDGAVPADRVVERSLNVPSVRMLDKYGKENFLALVRALGFGTIDRSAAHYGLSLILGGAEISLWDLTSAYMKLAAKLNGRQTIRTPHYDPDGGTAVDAGDIPLSRGAIWLMANSISHVARPEEEGEWQYFSSSKKIGWKTGTSYGNRDAWAVGMTPDYAVGVWVGNCTGEGRPLMTGVGYAAPVLFEVFGLLPKGEWFAEPLGDLEPAVVCRQSGYLASHICPDRDTVMIPRAAALGEVCPYHRIVNLSADLKYRVTADCYDPARIVRMPMFILPPAQEWYYRRQHPDYRPLPPLHPGLPGNRAENNPIDIIYPQPGRVLVAPRSLEGEQQSLVFTAVHRDRNAVLFWHIDDDYIGSTSFEHKVSVRPAPGKHRLTVIDEHGASQSVVFSCR</sequence>
<keyword evidence="8" id="KW-0378">Hydrolase</keyword>
<evidence type="ECO:0000256" key="7">
    <source>
        <dbReference type="ARBA" id="ARBA00022679"/>
    </source>
</evidence>
<evidence type="ECO:0000313" key="18">
    <source>
        <dbReference type="Proteomes" id="UP000322940"/>
    </source>
</evidence>
<dbReference type="GO" id="GO:0030288">
    <property type="term" value="C:outer membrane-bounded periplasmic space"/>
    <property type="evidence" value="ECO:0007669"/>
    <property type="project" value="TreeGrafter"/>
</dbReference>
<evidence type="ECO:0000259" key="13">
    <source>
        <dbReference type="Pfam" id="PF00912"/>
    </source>
</evidence>
<dbReference type="Proteomes" id="UP000195772">
    <property type="component" value="Unassembled WGS sequence"/>
</dbReference>
<dbReference type="SUPFAM" id="SSF56601">
    <property type="entry name" value="beta-lactamase/transpeptidase-like"/>
    <property type="match status" value="1"/>
</dbReference>
<reference evidence="15 18" key="3">
    <citation type="journal article" date="2019" name="Nat. Med.">
        <title>A library of human gut bacterial isolates paired with longitudinal multiomics data enables mechanistic microbiome research.</title>
        <authorList>
            <person name="Poyet M."/>
            <person name="Groussin M."/>
            <person name="Gibbons S.M."/>
            <person name="Avila-Pacheco J."/>
            <person name="Jiang X."/>
            <person name="Kearney S.M."/>
            <person name="Perrotta A.R."/>
            <person name="Berdy B."/>
            <person name="Zhao S."/>
            <person name="Lieberman T.D."/>
            <person name="Swanson P.K."/>
            <person name="Smith M."/>
            <person name="Roesemann S."/>
            <person name="Alexander J.E."/>
            <person name="Rich S.A."/>
            <person name="Livny J."/>
            <person name="Vlamakis H."/>
            <person name="Clish C."/>
            <person name="Bullock K."/>
            <person name="Deik A."/>
            <person name="Scott J."/>
            <person name="Pierce K.A."/>
            <person name="Xavier R.J."/>
            <person name="Alm E.J."/>
        </authorList>
    </citation>
    <scope>NUCLEOTIDE SEQUENCE [LARGE SCALE GENOMIC DNA]</scope>
    <source>
        <strain evidence="15 18">BIOML-A266</strain>
    </source>
</reference>
<proteinExistence type="inferred from homology"/>
<keyword evidence="5" id="KW-0645">Protease</keyword>
<evidence type="ECO:0000259" key="14">
    <source>
        <dbReference type="Pfam" id="PF06832"/>
    </source>
</evidence>
<reference evidence="17" key="1">
    <citation type="submission" date="2017-04" db="EMBL/GenBank/DDBJ databases">
        <title>Function of individual gut microbiota members based on whole genome sequencing of pure cultures obtained from chicken caecum.</title>
        <authorList>
            <person name="Medvecky M."/>
            <person name="Cejkova D."/>
            <person name="Polansky O."/>
            <person name="Karasova D."/>
            <person name="Kubasova T."/>
            <person name="Cizek A."/>
            <person name="Rychlik I."/>
        </authorList>
    </citation>
    <scope>NUCLEOTIDE SEQUENCE [LARGE SCALE GENOMIC DNA]</scope>
    <source>
        <strain evidence="17">An90</strain>
    </source>
</reference>
<evidence type="ECO:0000313" key="16">
    <source>
        <dbReference type="EMBL" id="OUN03401.1"/>
    </source>
</evidence>
<evidence type="ECO:0000256" key="4">
    <source>
        <dbReference type="ARBA" id="ARBA00022645"/>
    </source>
</evidence>
<accession>A0A1Y3QUN5</accession>
<evidence type="ECO:0000256" key="5">
    <source>
        <dbReference type="ARBA" id="ARBA00022670"/>
    </source>
</evidence>
<dbReference type="InterPro" id="IPR036950">
    <property type="entry name" value="PBP_transglycosylase"/>
</dbReference>
<dbReference type="InterPro" id="IPR009647">
    <property type="entry name" value="PBP_C"/>
</dbReference>
<evidence type="ECO:0000256" key="2">
    <source>
        <dbReference type="ARBA" id="ARBA00007090"/>
    </source>
</evidence>
<dbReference type="GO" id="GO:0006508">
    <property type="term" value="P:proteolysis"/>
    <property type="evidence" value="ECO:0007669"/>
    <property type="project" value="UniProtKB-KW"/>
</dbReference>
<dbReference type="NCBIfam" id="TIGR02073">
    <property type="entry name" value="PBP_1c"/>
    <property type="match status" value="1"/>
</dbReference>
<dbReference type="OrthoDB" id="9766909at2"/>
<dbReference type="InterPro" id="IPR011815">
    <property type="entry name" value="PBP_1c"/>
</dbReference>
<evidence type="ECO:0000256" key="3">
    <source>
        <dbReference type="ARBA" id="ARBA00007739"/>
    </source>
</evidence>
<keyword evidence="9" id="KW-0511">Multifunctional enzyme</keyword>
<evidence type="ECO:0000256" key="10">
    <source>
        <dbReference type="ARBA" id="ARBA00044770"/>
    </source>
</evidence>
<dbReference type="GO" id="GO:0008658">
    <property type="term" value="F:penicillin binding"/>
    <property type="evidence" value="ECO:0007669"/>
    <property type="project" value="InterPro"/>
</dbReference>
<feature type="domain" description="Glycosyl transferase family 51" evidence="13">
    <location>
        <begin position="58"/>
        <end position="222"/>
    </location>
</feature>
<gene>
    <name evidence="15" type="primary">pbpC</name>
    <name evidence="16" type="ORF">B5G41_06835</name>
    <name evidence="15" type="ORF">F2Y10_02515</name>
</gene>
<evidence type="ECO:0000256" key="6">
    <source>
        <dbReference type="ARBA" id="ARBA00022676"/>
    </source>
</evidence>
<evidence type="ECO:0000256" key="11">
    <source>
        <dbReference type="ARBA" id="ARBA00049902"/>
    </source>
</evidence>
<evidence type="ECO:0000313" key="15">
    <source>
        <dbReference type="EMBL" id="KAA2380339.1"/>
    </source>
</evidence>
<evidence type="ECO:0000256" key="9">
    <source>
        <dbReference type="ARBA" id="ARBA00023268"/>
    </source>
</evidence>
<dbReference type="InterPro" id="IPR023346">
    <property type="entry name" value="Lysozyme-like_dom_sf"/>
</dbReference>
<dbReference type="Gene3D" id="1.10.3810.10">
    <property type="entry name" value="Biosynthetic peptidoglycan transglycosylase-like"/>
    <property type="match status" value="1"/>
</dbReference>
<feature type="domain" description="Penicillin-binding protein transpeptidase" evidence="12">
    <location>
        <begin position="296"/>
        <end position="545"/>
    </location>
</feature>
<dbReference type="GO" id="GO:0004180">
    <property type="term" value="F:carboxypeptidase activity"/>
    <property type="evidence" value="ECO:0007669"/>
    <property type="project" value="UniProtKB-KW"/>
</dbReference>
<comment type="catalytic activity">
    <reaction evidence="11">
        <text>[GlcNAc-(1-&gt;4)-Mur2Ac(oyl-L-Ala-gamma-D-Glu-L-Lys-D-Ala-D-Ala)](n)-di-trans,octa-cis-undecaprenyl diphosphate + beta-D-GlcNAc-(1-&gt;4)-Mur2Ac(oyl-L-Ala-gamma-D-Glu-L-Lys-D-Ala-D-Ala)-di-trans,octa-cis-undecaprenyl diphosphate = [GlcNAc-(1-&gt;4)-Mur2Ac(oyl-L-Ala-gamma-D-Glu-L-Lys-D-Ala-D-Ala)](n+1)-di-trans,octa-cis-undecaprenyl diphosphate + di-trans,octa-cis-undecaprenyl diphosphate + H(+)</text>
        <dbReference type="Rhea" id="RHEA:23708"/>
        <dbReference type="Rhea" id="RHEA-COMP:9602"/>
        <dbReference type="Rhea" id="RHEA-COMP:9603"/>
        <dbReference type="ChEBI" id="CHEBI:15378"/>
        <dbReference type="ChEBI" id="CHEBI:58405"/>
        <dbReference type="ChEBI" id="CHEBI:60033"/>
        <dbReference type="ChEBI" id="CHEBI:78435"/>
        <dbReference type="EC" id="2.4.99.28"/>
    </reaction>
</comment>
<dbReference type="InterPro" id="IPR001460">
    <property type="entry name" value="PCN-bd_Tpept"/>
</dbReference>
<dbReference type="EC" id="2.4.99.28" evidence="10"/>
<dbReference type="GO" id="GO:0009252">
    <property type="term" value="P:peptidoglycan biosynthetic process"/>
    <property type="evidence" value="ECO:0007669"/>
    <property type="project" value="InterPro"/>
</dbReference>
<dbReference type="RefSeq" id="WP_032134919.1">
    <property type="nucleotide sequence ID" value="NZ_JAHOOA010000001.1"/>
</dbReference>
<evidence type="ECO:0000259" key="12">
    <source>
        <dbReference type="Pfam" id="PF00905"/>
    </source>
</evidence>
<dbReference type="Pfam" id="PF00905">
    <property type="entry name" value="Transpeptidase"/>
    <property type="match status" value="1"/>
</dbReference>
<protein>
    <recommendedName>
        <fullName evidence="10">peptidoglycan glycosyltransferase</fullName>
        <ecNumber evidence="10">2.4.99.28</ecNumber>
    </recommendedName>
</protein>
<dbReference type="InterPro" id="IPR001264">
    <property type="entry name" value="Glyco_trans_51"/>
</dbReference>
<dbReference type="EMBL" id="NFHB01000004">
    <property type="protein sequence ID" value="OUN03401.1"/>
    <property type="molecule type" value="Genomic_DNA"/>
</dbReference>
<evidence type="ECO:0000256" key="1">
    <source>
        <dbReference type="ARBA" id="ARBA00004752"/>
    </source>
</evidence>
<dbReference type="PANTHER" id="PTHR32282:SF15">
    <property type="entry name" value="PENICILLIN-BINDING PROTEIN 1C"/>
    <property type="match status" value="1"/>
</dbReference>
<dbReference type="Gene3D" id="3.40.710.10">
    <property type="entry name" value="DD-peptidase/beta-lactamase superfamily"/>
    <property type="match status" value="1"/>
</dbReference>
<comment type="similarity">
    <text evidence="3">In the N-terminal section; belongs to the glycosyltransferase 51 family.</text>
</comment>
<dbReference type="EMBL" id="VVXH01000002">
    <property type="protein sequence ID" value="KAA2380339.1"/>
    <property type="molecule type" value="Genomic_DNA"/>
</dbReference>
<comment type="pathway">
    <text evidence="1">Cell wall biogenesis; peptidoglycan biosynthesis.</text>
</comment>